<reference evidence="1 2" key="1">
    <citation type="submission" date="2018-02" db="EMBL/GenBank/DDBJ databases">
        <title>Genome sequence of the basidiomycete white-rot fungus Phlebia centrifuga.</title>
        <authorList>
            <person name="Granchi Z."/>
            <person name="Peng M."/>
            <person name="de Vries R.P."/>
            <person name="Hilden K."/>
            <person name="Makela M.R."/>
            <person name="Grigoriev I."/>
            <person name="Riley R."/>
        </authorList>
    </citation>
    <scope>NUCLEOTIDE SEQUENCE [LARGE SCALE GENOMIC DNA]</scope>
    <source>
        <strain evidence="1 2">FBCC195</strain>
    </source>
</reference>
<evidence type="ECO:0000313" key="1">
    <source>
        <dbReference type="EMBL" id="PSR79934.1"/>
    </source>
</evidence>
<sequence>MGPTPANAPETVVLWLLVRVNIVHLNYTRTHAYRLLQLAMAPTPANAPETVAVW</sequence>
<name>A0A2R6NYC8_9APHY</name>
<gene>
    <name evidence="1" type="ORF">PHLCEN_2v6835</name>
</gene>
<proteinExistence type="predicted"/>
<comment type="caution">
    <text evidence="1">The sequence shown here is derived from an EMBL/GenBank/DDBJ whole genome shotgun (WGS) entry which is preliminary data.</text>
</comment>
<accession>A0A2R6NYC8</accession>
<keyword evidence="2" id="KW-1185">Reference proteome</keyword>
<dbReference type="EMBL" id="MLYV02000678">
    <property type="protein sequence ID" value="PSR79934.1"/>
    <property type="molecule type" value="Genomic_DNA"/>
</dbReference>
<protein>
    <submittedName>
        <fullName evidence="1">Uncharacterized protein</fullName>
    </submittedName>
</protein>
<dbReference type="Proteomes" id="UP000186601">
    <property type="component" value="Unassembled WGS sequence"/>
</dbReference>
<evidence type="ECO:0000313" key="2">
    <source>
        <dbReference type="Proteomes" id="UP000186601"/>
    </source>
</evidence>
<organism evidence="1 2">
    <name type="scientific">Hermanssonia centrifuga</name>
    <dbReference type="NCBI Taxonomy" id="98765"/>
    <lineage>
        <taxon>Eukaryota</taxon>
        <taxon>Fungi</taxon>
        <taxon>Dikarya</taxon>
        <taxon>Basidiomycota</taxon>
        <taxon>Agaricomycotina</taxon>
        <taxon>Agaricomycetes</taxon>
        <taxon>Polyporales</taxon>
        <taxon>Meruliaceae</taxon>
        <taxon>Hermanssonia</taxon>
    </lineage>
</organism>
<dbReference type="AlphaFoldDB" id="A0A2R6NYC8"/>